<proteinExistence type="predicted"/>
<keyword evidence="2" id="KW-1185">Reference proteome</keyword>
<dbReference type="Proteomes" id="UP000275719">
    <property type="component" value="Unassembled WGS sequence"/>
</dbReference>
<dbReference type="Pfam" id="PF09697">
    <property type="entry name" value="Porph_ging"/>
    <property type="match status" value="1"/>
</dbReference>
<reference evidence="1 2" key="1">
    <citation type="submission" date="2018-11" db="EMBL/GenBank/DDBJ databases">
        <title>Flavobacterium sp. nov., YIM 102701-2 draft genome.</title>
        <authorList>
            <person name="Li G."/>
            <person name="Jiang Y."/>
        </authorList>
    </citation>
    <scope>NUCLEOTIDE SEQUENCE [LARGE SCALE GENOMIC DNA]</scope>
    <source>
        <strain evidence="1 2">YIM 102701-2</strain>
    </source>
</reference>
<dbReference type="InterPro" id="IPR005901">
    <property type="entry name" value="GLPGLI"/>
</dbReference>
<organism evidence="1 2">
    <name type="scientific">Paenimyroides tangerinum</name>
    <dbReference type="NCBI Taxonomy" id="2488728"/>
    <lineage>
        <taxon>Bacteria</taxon>
        <taxon>Pseudomonadati</taxon>
        <taxon>Bacteroidota</taxon>
        <taxon>Flavobacteriia</taxon>
        <taxon>Flavobacteriales</taxon>
        <taxon>Flavobacteriaceae</taxon>
        <taxon>Paenimyroides</taxon>
    </lineage>
</organism>
<protein>
    <submittedName>
        <fullName evidence="1">GLPGLI family protein</fullName>
    </submittedName>
</protein>
<dbReference type="RefSeq" id="WP_125018967.1">
    <property type="nucleotide sequence ID" value="NZ_RQVQ01000016.1"/>
</dbReference>
<comment type="caution">
    <text evidence="1">The sequence shown here is derived from an EMBL/GenBank/DDBJ whole genome shotgun (WGS) entry which is preliminary data.</text>
</comment>
<dbReference type="AlphaFoldDB" id="A0A3P3W7X8"/>
<evidence type="ECO:0000313" key="1">
    <source>
        <dbReference type="EMBL" id="RRJ90558.1"/>
    </source>
</evidence>
<dbReference type="OrthoDB" id="1440774at2"/>
<sequence>MKTILFLLFFFNTIYGQEQVNKATYTFQMILENVSEQRKMSGEELNQFAEYAELNVYFDSNYSFYMLSGKLNNDDIYQEQFEMVPFMIGAFYPIFYNKKNNFFLYENALLKDEVILDDNVYKWVYEDETRMIDGYLCYKAVGKSKDYYTNDSDKFFTAEVWYCPELPYPFGPNMYQGLPGLVVLAIQNNEIAYKLEKIEFNVPEKLPLNILEAKTINVAEYHKFTKELFGE</sequence>
<dbReference type="NCBIfam" id="TIGR01200">
    <property type="entry name" value="GLPGLI"/>
    <property type="match status" value="1"/>
</dbReference>
<dbReference type="EMBL" id="RQVQ01000016">
    <property type="protein sequence ID" value="RRJ90558.1"/>
    <property type="molecule type" value="Genomic_DNA"/>
</dbReference>
<accession>A0A3P3W7X8</accession>
<name>A0A3P3W7X8_9FLAO</name>
<gene>
    <name evidence="1" type="ORF">EG240_08505</name>
</gene>
<evidence type="ECO:0000313" key="2">
    <source>
        <dbReference type="Proteomes" id="UP000275719"/>
    </source>
</evidence>